<sequence length="979" mass="107923">MSKQHMQSSFKDSHISLYNSDALKNYSNDDRSKISTFVSNLKTAISSRQTHISHPSLHTTMSVDSRGLTMVKLAKKRLHQEDETLFDKSSGGEDNQVTASEEAVHPSEEAVHPSEDASTIPPKKVSQSAAPASKNENPDPDESRNSSSNSSRRDDSNSSSSSSRNDDSNLSSSSSSDDSSSEVDDSDADKDYIPLAGGESSSEDEGQEDCNSSKKTEVHTGEGIEATTSTIPPKNVSQSAAPNSSTDQTPELIFNSSASTSFAEQSFTASVISSTLPISDAEVTIETTECSSIEILNSEDDDLEGGNRHRRASSSPEKLNQYLKSLFHNNASTSQTWNANLENERTTENEHHAAKNKTLECISSKTSAVITQKMEKFDDNLPEYINLEPSRVISQEMQNFDDNMQELIDLEPSTIVIQQDKENFDAIGADYEAGSGLFLPNSTIALVDGVVPDESCDQVELQVEISADPIIEELSVDPIIGNFGNSTEEVIAEEPPPPTKKRRRMAKWKRLKVATENDSDNSDDTTPCHDSGMPPHGLLDLTEAESVKDVSGIIPVESEMDVVINMWTIVYKTTDQEYNVVPSSWLISTNCCKYPDRGAATVAKLAKELKPFEDEWLEMSITIEKRDIDDYDRAMQNVIRMTRGKKTVTESENEARGKGHPRHKKKLKSKISSSSPPPPPPPKASSSAPSAAASSSAGGSSRAIFRSPTKRGSPLKRVQNKCQMKSQHICFFENQNVTLETMAKKMCYLSKSVTVLRKAIQAHHEEIKDLLVGKGHAGSGPKIEAEKIDEIDDQEVKDLLANFPLRAMSDFDSLTQKVQDNEEYEKKLISALHLMGKKTSSSRFLTTVLQGILGDEIVKQISWKGQKRGGIQKIGFESQPICKVLMIGLWVTKVVLVGSPFLLECRFAGFAGFPTQKLEKRVEEMGGEEMRKGERDRSEGVMRKEEENKRRGGKRRGKKRGQEVEMRGGVGREGTEEKE</sequence>
<name>A0A482XI26_LAOST</name>
<dbReference type="Pfam" id="PF16064">
    <property type="entry name" value="DUF4806"/>
    <property type="match status" value="1"/>
</dbReference>
<keyword evidence="4" id="KW-1185">Reference proteome</keyword>
<evidence type="ECO:0000259" key="2">
    <source>
        <dbReference type="Pfam" id="PF16064"/>
    </source>
</evidence>
<feature type="compositionally biased region" description="Acidic residues" evidence="1">
    <location>
        <begin position="179"/>
        <end position="188"/>
    </location>
</feature>
<dbReference type="InterPro" id="IPR032071">
    <property type="entry name" value="DUF4806"/>
</dbReference>
<feature type="region of interest" description="Disordered" evidence="1">
    <location>
        <begin position="512"/>
        <end position="532"/>
    </location>
</feature>
<reference evidence="3 4" key="1">
    <citation type="journal article" date="2017" name="Gigascience">
        <title>Genome sequence of the small brown planthopper, Laodelphax striatellus.</title>
        <authorList>
            <person name="Zhu J."/>
            <person name="Jiang F."/>
            <person name="Wang X."/>
            <person name="Yang P."/>
            <person name="Bao Y."/>
            <person name="Zhao W."/>
            <person name="Wang W."/>
            <person name="Lu H."/>
            <person name="Wang Q."/>
            <person name="Cui N."/>
            <person name="Li J."/>
            <person name="Chen X."/>
            <person name="Luo L."/>
            <person name="Yu J."/>
            <person name="Kang L."/>
            <person name="Cui F."/>
        </authorList>
    </citation>
    <scope>NUCLEOTIDE SEQUENCE [LARGE SCALE GENOMIC DNA]</scope>
    <source>
        <strain evidence="3">Lst14</strain>
    </source>
</reference>
<feature type="compositionally biased region" description="Low complexity" evidence="1">
    <location>
        <begin position="684"/>
        <end position="701"/>
    </location>
</feature>
<feature type="compositionally biased region" description="Basic and acidic residues" evidence="1">
    <location>
        <begin position="923"/>
        <end position="950"/>
    </location>
</feature>
<comment type="caution">
    <text evidence="3">The sequence shown here is derived from an EMBL/GenBank/DDBJ whole genome shotgun (WGS) entry which is preliminary data.</text>
</comment>
<dbReference type="EMBL" id="QKKF02009244">
    <property type="protein sequence ID" value="RZF45422.1"/>
    <property type="molecule type" value="Genomic_DNA"/>
</dbReference>
<protein>
    <recommendedName>
        <fullName evidence="2">DUF4806 domain-containing protein</fullName>
    </recommendedName>
</protein>
<evidence type="ECO:0000313" key="3">
    <source>
        <dbReference type="EMBL" id="RZF45422.1"/>
    </source>
</evidence>
<organism evidence="3 4">
    <name type="scientific">Laodelphax striatellus</name>
    <name type="common">Small brown planthopper</name>
    <name type="synonym">Delphax striatella</name>
    <dbReference type="NCBI Taxonomy" id="195883"/>
    <lineage>
        <taxon>Eukaryota</taxon>
        <taxon>Metazoa</taxon>
        <taxon>Ecdysozoa</taxon>
        <taxon>Arthropoda</taxon>
        <taxon>Hexapoda</taxon>
        <taxon>Insecta</taxon>
        <taxon>Pterygota</taxon>
        <taxon>Neoptera</taxon>
        <taxon>Paraneoptera</taxon>
        <taxon>Hemiptera</taxon>
        <taxon>Auchenorrhyncha</taxon>
        <taxon>Fulgoroidea</taxon>
        <taxon>Delphacidae</taxon>
        <taxon>Criomorphinae</taxon>
        <taxon>Laodelphax</taxon>
    </lineage>
</organism>
<feature type="compositionally biased region" description="Basic residues" evidence="1">
    <location>
        <begin position="658"/>
        <end position="669"/>
    </location>
</feature>
<accession>A0A482XI26</accession>
<dbReference type="InParanoid" id="A0A482XI26"/>
<feature type="region of interest" description="Disordered" evidence="1">
    <location>
        <begin position="642"/>
        <end position="719"/>
    </location>
</feature>
<evidence type="ECO:0000256" key="1">
    <source>
        <dbReference type="SAM" id="MobiDB-lite"/>
    </source>
</evidence>
<feature type="compositionally biased region" description="Polar residues" evidence="1">
    <location>
        <begin position="226"/>
        <end position="251"/>
    </location>
</feature>
<feature type="region of interest" description="Disordered" evidence="1">
    <location>
        <begin position="923"/>
        <end position="979"/>
    </location>
</feature>
<feature type="compositionally biased region" description="Basic and acidic residues" evidence="1">
    <location>
        <begin position="647"/>
        <end position="657"/>
    </location>
</feature>
<feature type="compositionally biased region" description="Basic and acidic residues" evidence="1">
    <location>
        <begin position="102"/>
        <end position="115"/>
    </location>
</feature>
<feature type="compositionally biased region" description="Low complexity" evidence="1">
    <location>
        <begin position="157"/>
        <end position="178"/>
    </location>
</feature>
<feature type="compositionally biased region" description="Basic and acidic residues" evidence="1">
    <location>
        <begin position="211"/>
        <end position="222"/>
    </location>
</feature>
<dbReference type="AlphaFoldDB" id="A0A482XI26"/>
<dbReference type="Proteomes" id="UP000291343">
    <property type="component" value="Unassembled WGS sequence"/>
</dbReference>
<feature type="domain" description="DUF4806" evidence="2">
    <location>
        <begin position="802"/>
        <end position="887"/>
    </location>
</feature>
<feature type="region of interest" description="Disordered" evidence="1">
    <location>
        <begin position="82"/>
        <end position="251"/>
    </location>
</feature>
<dbReference type="OrthoDB" id="8007085at2759"/>
<feature type="region of interest" description="Disordered" evidence="1">
    <location>
        <begin position="297"/>
        <end position="316"/>
    </location>
</feature>
<proteinExistence type="predicted"/>
<evidence type="ECO:0000313" key="4">
    <source>
        <dbReference type="Proteomes" id="UP000291343"/>
    </source>
</evidence>
<gene>
    <name evidence="3" type="ORF">LSTR_LSTR002865</name>
</gene>